<reference evidence="2 3" key="1">
    <citation type="submission" date="2016-02" db="EMBL/GenBank/DDBJ databases">
        <title>Genome analysis of coral dinoflagellate symbionts highlights evolutionary adaptations to a symbiotic lifestyle.</title>
        <authorList>
            <person name="Aranda M."/>
            <person name="Li Y."/>
            <person name="Liew Y.J."/>
            <person name="Baumgarten S."/>
            <person name="Simakov O."/>
            <person name="Wilson M."/>
            <person name="Piel J."/>
            <person name="Ashoor H."/>
            <person name="Bougouffa S."/>
            <person name="Bajic V.B."/>
            <person name="Ryu T."/>
            <person name="Ravasi T."/>
            <person name="Bayer T."/>
            <person name="Micklem G."/>
            <person name="Kim H."/>
            <person name="Bhak J."/>
            <person name="Lajeunesse T.C."/>
            <person name="Voolstra C.R."/>
        </authorList>
    </citation>
    <scope>NUCLEOTIDE SEQUENCE [LARGE SCALE GENOMIC DNA]</scope>
    <source>
        <strain evidence="2 3">CCMP2467</strain>
    </source>
</reference>
<evidence type="ECO:0000313" key="2">
    <source>
        <dbReference type="EMBL" id="OLQ11462.1"/>
    </source>
</evidence>
<name>A0A1Q9EVN8_SYMMI</name>
<proteinExistence type="predicted"/>
<sequence>MFGPSTVLTVPAMEEQEDGAEVATESSIEVLAVDFSDAAAAYLEPFDPLSLEDPVPFSEEAPQVFPECRQLVALSKAWVRTAEGERIAFYSAQEGEDEALEPADPVEAPAATAKAKGKRVTRKFEVGFTLSLFAEPPHQIFTNRGSPHNPRLRAFAPLCPAAWATTALAFLKETDVILSRRQEASGTREAVGGKVQVIEGLGQRVNVKPQGNLVTHPSTRKVETGIEEEGTEQAGTKEAKASRAGKVDA</sequence>
<dbReference type="AlphaFoldDB" id="A0A1Q9EVN8"/>
<evidence type="ECO:0000256" key="1">
    <source>
        <dbReference type="SAM" id="MobiDB-lite"/>
    </source>
</evidence>
<dbReference type="Proteomes" id="UP000186817">
    <property type="component" value="Unassembled WGS sequence"/>
</dbReference>
<dbReference type="EMBL" id="LSRX01000058">
    <property type="protein sequence ID" value="OLQ11462.1"/>
    <property type="molecule type" value="Genomic_DNA"/>
</dbReference>
<keyword evidence="3" id="KW-1185">Reference proteome</keyword>
<feature type="compositionally biased region" description="Basic and acidic residues" evidence="1">
    <location>
        <begin position="235"/>
        <end position="249"/>
    </location>
</feature>
<feature type="region of interest" description="Disordered" evidence="1">
    <location>
        <begin position="209"/>
        <end position="249"/>
    </location>
</feature>
<comment type="caution">
    <text evidence="2">The sequence shown here is derived from an EMBL/GenBank/DDBJ whole genome shotgun (WGS) entry which is preliminary data.</text>
</comment>
<accession>A0A1Q9EVN8</accession>
<organism evidence="2 3">
    <name type="scientific">Symbiodinium microadriaticum</name>
    <name type="common">Dinoflagellate</name>
    <name type="synonym">Zooxanthella microadriatica</name>
    <dbReference type="NCBI Taxonomy" id="2951"/>
    <lineage>
        <taxon>Eukaryota</taxon>
        <taxon>Sar</taxon>
        <taxon>Alveolata</taxon>
        <taxon>Dinophyceae</taxon>
        <taxon>Suessiales</taxon>
        <taxon>Symbiodiniaceae</taxon>
        <taxon>Symbiodinium</taxon>
    </lineage>
</organism>
<gene>
    <name evidence="2" type="ORF">AK812_SmicGene4706</name>
</gene>
<evidence type="ECO:0000313" key="3">
    <source>
        <dbReference type="Proteomes" id="UP000186817"/>
    </source>
</evidence>
<dbReference type="OrthoDB" id="437370at2759"/>
<protein>
    <submittedName>
        <fullName evidence="2">Uncharacterized protein</fullName>
    </submittedName>
</protein>